<dbReference type="RefSeq" id="WP_405332499.1">
    <property type="nucleotide sequence ID" value="NZ_JAZGZP010000026.1"/>
</dbReference>
<evidence type="ECO:0000256" key="1">
    <source>
        <dbReference type="ARBA" id="ARBA00001966"/>
    </source>
</evidence>
<keyword evidence="5" id="KW-0411">Iron-sulfur</keyword>
<dbReference type="Proteomes" id="UP001621706">
    <property type="component" value="Unassembled WGS sequence"/>
</dbReference>
<dbReference type="Pfam" id="PF04055">
    <property type="entry name" value="Radical_SAM"/>
    <property type="match status" value="1"/>
</dbReference>
<dbReference type="EMBL" id="JAZGZP010000026">
    <property type="protein sequence ID" value="MFK7002030.1"/>
    <property type="molecule type" value="Genomic_DNA"/>
</dbReference>
<reference evidence="7 8" key="1">
    <citation type="submission" date="2024-02" db="EMBL/GenBank/DDBJ databases">
        <title>Comparative Genomic Analysis of Flavobacterium Species Causing Columnaris Disease of Freshwater Fish in Thailand: Insights into Virulence and Resistance Mechanisms.</title>
        <authorList>
            <person name="Nguyen D."/>
            <person name="Chokmangmeepisarn P."/>
            <person name="Khianchaikhan K."/>
            <person name="Morishita M."/>
            <person name="Bunnoy A."/>
            <person name="Rodkhum C."/>
        </authorList>
    </citation>
    <scope>NUCLEOTIDE SEQUENCE [LARGE SCALE GENOMIC DNA]</scope>
    <source>
        <strain evidence="7 8">CNRT2201</strain>
    </source>
</reference>
<name>A0ABW8PBU0_9FLAO</name>
<dbReference type="SFLD" id="SFLDS00029">
    <property type="entry name" value="Radical_SAM"/>
    <property type="match status" value="1"/>
</dbReference>
<keyword evidence="3" id="KW-0479">Metal-binding</keyword>
<evidence type="ECO:0000256" key="4">
    <source>
        <dbReference type="ARBA" id="ARBA00023004"/>
    </source>
</evidence>
<feature type="domain" description="Radical SAM core" evidence="6">
    <location>
        <begin position="40"/>
        <end position="272"/>
    </location>
</feature>
<dbReference type="NCBIfam" id="NF006067">
    <property type="entry name" value="PRK08208.1"/>
    <property type="match status" value="1"/>
</dbReference>
<dbReference type="PANTHER" id="PTHR13932:SF5">
    <property type="entry name" value="RADICAL S-ADENOSYL METHIONINE DOMAIN-CONTAINING PROTEIN 1, MITOCHONDRIAL"/>
    <property type="match status" value="1"/>
</dbReference>
<dbReference type="PANTHER" id="PTHR13932">
    <property type="entry name" value="COPROPORPHYRINIGEN III OXIDASE"/>
    <property type="match status" value="1"/>
</dbReference>
<evidence type="ECO:0000256" key="5">
    <source>
        <dbReference type="ARBA" id="ARBA00023014"/>
    </source>
</evidence>
<comment type="cofactor">
    <cofactor evidence="1">
        <name>[4Fe-4S] cluster</name>
        <dbReference type="ChEBI" id="CHEBI:49883"/>
    </cofactor>
</comment>
<organism evidence="7 8">
    <name type="scientific">Flavobacterium oreochromis</name>
    <dbReference type="NCBI Taxonomy" id="2906078"/>
    <lineage>
        <taxon>Bacteria</taxon>
        <taxon>Pseudomonadati</taxon>
        <taxon>Bacteroidota</taxon>
        <taxon>Flavobacteriia</taxon>
        <taxon>Flavobacteriales</taxon>
        <taxon>Flavobacteriaceae</taxon>
        <taxon>Flavobacterium</taxon>
    </lineage>
</organism>
<dbReference type="SUPFAM" id="SSF102114">
    <property type="entry name" value="Radical SAM enzymes"/>
    <property type="match status" value="1"/>
</dbReference>
<dbReference type="Gene3D" id="3.20.20.70">
    <property type="entry name" value="Aldolase class I"/>
    <property type="match status" value="1"/>
</dbReference>
<evidence type="ECO:0000256" key="2">
    <source>
        <dbReference type="ARBA" id="ARBA00022691"/>
    </source>
</evidence>
<dbReference type="PROSITE" id="PS51918">
    <property type="entry name" value="RADICAL_SAM"/>
    <property type="match status" value="1"/>
</dbReference>
<dbReference type="InterPro" id="IPR013785">
    <property type="entry name" value="Aldolase_TIM"/>
</dbReference>
<dbReference type="SFLD" id="SFLDG01065">
    <property type="entry name" value="anaerobic_coproporphyrinogen-I"/>
    <property type="match status" value="1"/>
</dbReference>
<proteinExistence type="predicted"/>
<sequence length="438" mass="50971">MSLQEQFLKNPFEGYAYSYPHKLSYRPFEEPKNLQDLWNKENKDHLFLYLHIPFCEMRCGFCNLFTISNPKDQIENLYLETLQIQAQVMSDVLGNYHFDKLAVGGGTPTYLELPELEKLFHIIQNTLKVNTQKIPFSFEMSPKTATQEKLRYLKKEGVDRASIGVQSFIENEQKKLGRPQKNKEVFEALELIKLHQFETLNIDLIYGAYEQTEESWLFSLQNALLFAPEEIFIYPLYTRPLTGIDKRNYYQEDKRFTLYLLAKDFLISNGYEQISMRMFRLKSASLTKSTSYTCQEDGMVGLGAGARSYTKYTHYSSEYAVGAKNVKAIIQNYINREPDSFSKTDYGITLNEFEIKIRYLIKSLLQSDGLNITQYEDYFKTSLIEDQPKLKQLLNEGLCTINQGKWQLTSKGIDLSDAIGPWLYSNAILTKMQSFDLK</sequence>
<accession>A0ABW8PBU0</accession>
<keyword evidence="4" id="KW-0408">Iron</keyword>
<evidence type="ECO:0000313" key="7">
    <source>
        <dbReference type="EMBL" id="MFK7002030.1"/>
    </source>
</evidence>
<keyword evidence="2" id="KW-0949">S-adenosyl-L-methionine</keyword>
<evidence type="ECO:0000313" key="8">
    <source>
        <dbReference type="Proteomes" id="UP001621706"/>
    </source>
</evidence>
<evidence type="ECO:0000256" key="3">
    <source>
        <dbReference type="ARBA" id="ARBA00022723"/>
    </source>
</evidence>
<evidence type="ECO:0000259" key="6">
    <source>
        <dbReference type="PROSITE" id="PS51918"/>
    </source>
</evidence>
<dbReference type="InterPro" id="IPR006638">
    <property type="entry name" value="Elp3/MiaA/NifB-like_rSAM"/>
</dbReference>
<comment type="caution">
    <text evidence="7">The sequence shown here is derived from an EMBL/GenBank/DDBJ whole genome shotgun (WGS) entry which is preliminary data.</text>
</comment>
<protein>
    <submittedName>
        <fullName evidence="7">STM4012 family radical SAM protein</fullName>
    </submittedName>
</protein>
<dbReference type="SMART" id="SM00729">
    <property type="entry name" value="Elp3"/>
    <property type="match status" value="1"/>
</dbReference>
<dbReference type="InterPro" id="IPR058240">
    <property type="entry name" value="rSAM_sf"/>
</dbReference>
<dbReference type="Pfam" id="PF06969">
    <property type="entry name" value="HemN_C"/>
    <property type="match status" value="1"/>
</dbReference>
<dbReference type="InterPro" id="IPR010723">
    <property type="entry name" value="HemN_C"/>
</dbReference>
<dbReference type="CDD" id="cd01335">
    <property type="entry name" value="Radical_SAM"/>
    <property type="match status" value="1"/>
</dbReference>
<keyword evidence="8" id="KW-1185">Reference proteome</keyword>
<dbReference type="InterPro" id="IPR007197">
    <property type="entry name" value="rSAM"/>
</dbReference>
<gene>
    <name evidence="7" type="ORF">V3I07_14150</name>
</gene>
<dbReference type="InterPro" id="IPR034505">
    <property type="entry name" value="Coproporphyrinogen-III_oxidase"/>
</dbReference>